<protein>
    <submittedName>
        <fullName evidence="4">D-amino-acid dehydrogenase</fullName>
        <ecNumber evidence="4">1.4.99.-</ecNumber>
    </submittedName>
</protein>
<dbReference type="InterPro" id="IPR006076">
    <property type="entry name" value="FAD-dep_OxRdtase"/>
</dbReference>
<gene>
    <name evidence="4" type="ORF">BJY18_001962</name>
</gene>
<dbReference type="Gene3D" id="3.30.9.10">
    <property type="entry name" value="D-Amino Acid Oxidase, subunit A, domain 2"/>
    <property type="match status" value="1"/>
</dbReference>
<sequence length="419" mass="45117">MGEDRMDGGPRSAIVVGAGIVGLSTAWFLQERGVRVTVVDREGIAAGSSWGNAGWLSPGLAIPLNEPAVLRYGLRTLLDRDAPLHVPATPDPRLWSFLSRFAAHCTTRSWTRAVRANLPLNQECLEAFEVLTANGVDAPTIDAPITAMFENSAQAGALVAELRRLADAGQEVSWTPLTGADLRAQVPQATDRITAGIRLDGQRYVDPGRFVESLARAVVSRGGTIRHRFEVAAIRRHQHAYTVQSASGRTLSANAVVLATGAWLGELARKWGVRVPVRAGRGYSFTVPTEHPVRGPVYLPGIRVACTPYQGNLRVAGTMEFRRPGDPLYQERVDAIIASARPLLSGVHWERRTGTWVGSRPVSADGRPVIGETAAPGMYVAGGHGMWGFTHGAVTGRLLAEQITTGKQPESLRPFDPAR</sequence>
<dbReference type="EC" id="1.4.99.-" evidence="4"/>
<dbReference type="Gene3D" id="3.50.50.60">
    <property type="entry name" value="FAD/NAD(P)-binding domain"/>
    <property type="match status" value="2"/>
</dbReference>
<accession>A0A840ISX6</accession>
<feature type="domain" description="FAD dependent oxidoreductase" evidence="3">
    <location>
        <begin position="13"/>
        <end position="401"/>
    </location>
</feature>
<organism evidence="4 5">
    <name type="scientific">Amycolatopsis jiangsuensis</name>
    <dbReference type="NCBI Taxonomy" id="1181879"/>
    <lineage>
        <taxon>Bacteria</taxon>
        <taxon>Bacillati</taxon>
        <taxon>Actinomycetota</taxon>
        <taxon>Actinomycetes</taxon>
        <taxon>Pseudonocardiales</taxon>
        <taxon>Pseudonocardiaceae</taxon>
        <taxon>Amycolatopsis</taxon>
    </lineage>
</organism>
<evidence type="ECO:0000313" key="5">
    <source>
        <dbReference type="Proteomes" id="UP000581769"/>
    </source>
</evidence>
<dbReference type="GO" id="GO:0005737">
    <property type="term" value="C:cytoplasm"/>
    <property type="evidence" value="ECO:0007669"/>
    <property type="project" value="TreeGrafter"/>
</dbReference>
<keyword evidence="2" id="KW-1133">Transmembrane helix</keyword>
<evidence type="ECO:0000259" key="3">
    <source>
        <dbReference type="Pfam" id="PF01266"/>
    </source>
</evidence>
<evidence type="ECO:0000256" key="2">
    <source>
        <dbReference type="SAM" id="Phobius"/>
    </source>
</evidence>
<dbReference type="GO" id="GO:0016491">
    <property type="term" value="F:oxidoreductase activity"/>
    <property type="evidence" value="ECO:0007669"/>
    <property type="project" value="UniProtKB-KW"/>
</dbReference>
<proteinExistence type="predicted"/>
<keyword evidence="2" id="KW-0812">Transmembrane</keyword>
<dbReference type="AlphaFoldDB" id="A0A840ISX6"/>
<reference evidence="4 5" key="1">
    <citation type="submission" date="2020-08" db="EMBL/GenBank/DDBJ databases">
        <title>Sequencing the genomes of 1000 actinobacteria strains.</title>
        <authorList>
            <person name="Klenk H.-P."/>
        </authorList>
    </citation>
    <scope>NUCLEOTIDE SEQUENCE [LARGE SCALE GENOMIC DNA]</scope>
    <source>
        <strain evidence="4 5">DSM 45859</strain>
    </source>
</reference>
<comment type="caution">
    <text evidence="4">The sequence shown here is derived from an EMBL/GenBank/DDBJ whole genome shotgun (WGS) entry which is preliminary data.</text>
</comment>
<name>A0A840ISX6_9PSEU</name>
<feature type="transmembrane region" description="Helical" evidence="2">
    <location>
        <begin position="12"/>
        <end position="29"/>
    </location>
</feature>
<keyword evidence="2" id="KW-0472">Membrane</keyword>
<dbReference type="Pfam" id="PF01266">
    <property type="entry name" value="DAO"/>
    <property type="match status" value="1"/>
</dbReference>
<dbReference type="SUPFAM" id="SSF54373">
    <property type="entry name" value="FAD-linked reductases, C-terminal domain"/>
    <property type="match status" value="1"/>
</dbReference>
<dbReference type="PANTHER" id="PTHR13847:SF289">
    <property type="entry name" value="GLYCINE OXIDASE"/>
    <property type="match status" value="1"/>
</dbReference>
<dbReference type="RefSeq" id="WP_184779584.1">
    <property type="nucleotide sequence ID" value="NZ_JACHMG010000001.1"/>
</dbReference>
<dbReference type="InterPro" id="IPR036188">
    <property type="entry name" value="FAD/NAD-bd_sf"/>
</dbReference>
<keyword evidence="5" id="KW-1185">Reference proteome</keyword>
<dbReference type="EMBL" id="JACHMG010000001">
    <property type="protein sequence ID" value="MBB4684477.1"/>
    <property type="molecule type" value="Genomic_DNA"/>
</dbReference>
<dbReference type="PANTHER" id="PTHR13847">
    <property type="entry name" value="SARCOSINE DEHYDROGENASE-RELATED"/>
    <property type="match status" value="1"/>
</dbReference>
<evidence type="ECO:0000256" key="1">
    <source>
        <dbReference type="ARBA" id="ARBA00023002"/>
    </source>
</evidence>
<dbReference type="Proteomes" id="UP000581769">
    <property type="component" value="Unassembled WGS sequence"/>
</dbReference>
<evidence type="ECO:0000313" key="4">
    <source>
        <dbReference type="EMBL" id="MBB4684477.1"/>
    </source>
</evidence>
<keyword evidence="1 4" id="KW-0560">Oxidoreductase</keyword>
<dbReference type="SUPFAM" id="SSF51905">
    <property type="entry name" value="FAD/NAD(P)-binding domain"/>
    <property type="match status" value="1"/>
</dbReference>